<keyword evidence="6" id="KW-0044">Antibiotic</keyword>
<proteinExistence type="predicted"/>
<feature type="active site" description="Proton donor" evidence="9">
    <location>
        <position position="153"/>
    </location>
</feature>
<keyword evidence="8" id="KW-0326">Glycosidase</keyword>
<comment type="catalytic activity">
    <reaction evidence="1">
        <text>Hydrolysis of (1-&gt;4)-beta-linkages between N-acetylmuramic acid and N-acetyl-D-glucosamine residues in a peptidoglycan and between N-acetyl-D-glucosamine residues in chitodextrins.</text>
        <dbReference type="EC" id="3.2.1.17"/>
    </reaction>
</comment>
<protein>
    <recommendedName>
        <fullName evidence="2">lysozyme</fullName>
        <ecNumber evidence="2">3.2.1.17</ecNumber>
    </recommendedName>
</protein>
<evidence type="ECO:0000256" key="1">
    <source>
        <dbReference type="ARBA" id="ARBA00000632"/>
    </source>
</evidence>
<keyword evidence="12" id="KW-1185">Reference proteome</keyword>
<dbReference type="Gene3D" id="1.10.530.10">
    <property type="match status" value="1"/>
</dbReference>
<feature type="disulfide bond" evidence="10">
    <location>
        <begin position="150"/>
        <end position="156"/>
    </location>
</feature>
<gene>
    <name evidence="11" type="ORF">BOX15_Mlig031184g1</name>
</gene>
<comment type="caution">
    <text evidence="11">The sequence shown here is derived from an EMBL/GenBank/DDBJ whole genome shotgun (WGS) entry which is preliminary data.</text>
</comment>
<reference evidence="11 12" key="1">
    <citation type="submission" date="2017-06" db="EMBL/GenBank/DDBJ databases">
        <title>A platform for efficient transgenesis in Macrostomum lignano, a flatworm model organism for stem cell research.</title>
        <authorList>
            <person name="Berezikov E."/>
        </authorList>
    </citation>
    <scope>NUCLEOTIDE SEQUENCE [LARGE SCALE GENOMIC DNA]</scope>
    <source>
        <strain evidence="11">DV1</strain>
        <tissue evidence="11">Whole organism</tissue>
    </source>
</reference>
<dbReference type="PANTHER" id="PTHR11195">
    <property type="entry name" value="DESTABILASE-RELATED"/>
    <property type="match status" value="1"/>
</dbReference>
<keyword evidence="5" id="KW-0378">Hydrolase</keyword>
<evidence type="ECO:0000313" key="12">
    <source>
        <dbReference type="Proteomes" id="UP000215902"/>
    </source>
</evidence>
<dbReference type="InterPro" id="IPR023346">
    <property type="entry name" value="Lysozyme-like_dom_sf"/>
</dbReference>
<feature type="disulfide bond" evidence="10">
    <location>
        <begin position="162"/>
        <end position="171"/>
    </location>
</feature>
<dbReference type="CDD" id="cd16890">
    <property type="entry name" value="lyz_i"/>
    <property type="match status" value="1"/>
</dbReference>
<dbReference type="SUPFAM" id="SSF53955">
    <property type="entry name" value="Lysozyme-like"/>
    <property type="match status" value="1"/>
</dbReference>
<dbReference type="InterPro" id="IPR008597">
    <property type="entry name" value="Invert_lysozyme"/>
</dbReference>
<feature type="active site" description="Nucleophile" evidence="9">
    <location>
        <position position="165"/>
    </location>
</feature>
<accession>A0A267FKZ9</accession>
<dbReference type="PROSITE" id="PS51909">
    <property type="entry name" value="LYSOZYME_I"/>
    <property type="match status" value="1"/>
</dbReference>
<sequence>FRTRAYYTATRLTAPCTMQNMSTSSFFYLLLFVAGTVQVCAIELRFTERTNESECTCSWTAMGAAMYNFPCGRKLFEIGENLQTTLKIQAQHQTAIACNRNWIKVKLSTQYGHGIYYWSPVDTSSEACRCPAGSPKRPTAPSSSLIDCLCQVESNCNRAIGCWWDRGSDSCGPFQIKLAYWQDACEYAGRKLGGDWKNCTTGPNNMACSVEAVKNYLARYGQYCVGKGKVPTDEDYARIHNGGPNGCKKASTLAYWKRVQACMPRSSQWYLWIYFCYNMHGKINRECSY</sequence>
<evidence type="ECO:0000256" key="5">
    <source>
        <dbReference type="ARBA" id="ARBA00022801"/>
    </source>
</evidence>
<dbReference type="GO" id="GO:0003796">
    <property type="term" value="F:lysozyme activity"/>
    <property type="evidence" value="ECO:0007669"/>
    <property type="project" value="UniProtKB-EC"/>
</dbReference>
<dbReference type="AlphaFoldDB" id="A0A267FKZ9"/>
<dbReference type="STRING" id="282301.A0A267FKZ9"/>
<evidence type="ECO:0000256" key="4">
    <source>
        <dbReference type="ARBA" id="ARBA00022638"/>
    </source>
</evidence>
<dbReference type="Proteomes" id="UP000215902">
    <property type="component" value="Unassembled WGS sequence"/>
</dbReference>
<dbReference type="Pfam" id="PF05497">
    <property type="entry name" value="Destabilase"/>
    <property type="match status" value="1"/>
</dbReference>
<keyword evidence="4" id="KW-0081">Bacteriolytic enzyme</keyword>
<name>A0A267FKZ9_9PLAT</name>
<evidence type="ECO:0000313" key="11">
    <source>
        <dbReference type="EMBL" id="PAA73807.1"/>
    </source>
</evidence>
<evidence type="ECO:0000256" key="7">
    <source>
        <dbReference type="ARBA" id="ARBA00023157"/>
    </source>
</evidence>
<dbReference type="GO" id="GO:0031640">
    <property type="term" value="P:killing of cells of another organism"/>
    <property type="evidence" value="ECO:0007669"/>
    <property type="project" value="UniProtKB-KW"/>
</dbReference>
<keyword evidence="3" id="KW-0929">Antimicrobial</keyword>
<feature type="non-terminal residue" evidence="11">
    <location>
        <position position="1"/>
    </location>
</feature>
<organism evidence="11 12">
    <name type="scientific">Macrostomum lignano</name>
    <dbReference type="NCBI Taxonomy" id="282301"/>
    <lineage>
        <taxon>Eukaryota</taxon>
        <taxon>Metazoa</taxon>
        <taxon>Spiralia</taxon>
        <taxon>Lophotrochozoa</taxon>
        <taxon>Platyhelminthes</taxon>
        <taxon>Rhabditophora</taxon>
        <taxon>Macrostomorpha</taxon>
        <taxon>Macrostomida</taxon>
        <taxon>Macrostomidae</taxon>
        <taxon>Macrostomum</taxon>
    </lineage>
</organism>
<dbReference type="OrthoDB" id="6337871at2759"/>
<evidence type="ECO:0000256" key="10">
    <source>
        <dbReference type="PIRSR" id="PIRSR608597-3"/>
    </source>
</evidence>
<dbReference type="PANTHER" id="PTHR11195:SF13">
    <property type="entry name" value="INVERTEBRATE-TYPE LYSOZYME 2-RELATED"/>
    <property type="match status" value="1"/>
</dbReference>
<keyword evidence="7 10" id="KW-1015">Disulfide bond</keyword>
<feature type="disulfide bond" evidence="10">
    <location>
        <begin position="199"/>
        <end position="208"/>
    </location>
</feature>
<evidence type="ECO:0000256" key="6">
    <source>
        <dbReference type="ARBA" id="ARBA00023022"/>
    </source>
</evidence>
<evidence type="ECO:0000256" key="9">
    <source>
        <dbReference type="PIRSR" id="PIRSR608597-1"/>
    </source>
</evidence>
<dbReference type="EMBL" id="NIVC01000992">
    <property type="protein sequence ID" value="PAA73807.1"/>
    <property type="molecule type" value="Genomic_DNA"/>
</dbReference>
<evidence type="ECO:0000256" key="8">
    <source>
        <dbReference type="ARBA" id="ARBA00023295"/>
    </source>
</evidence>
<evidence type="ECO:0000256" key="2">
    <source>
        <dbReference type="ARBA" id="ARBA00012732"/>
    </source>
</evidence>
<evidence type="ECO:0000256" key="3">
    <source>
        <dbReference type="ARBA" id="ARBA00022529"/>
    </source>
</evidence>
<dbReference type="EC" id="3.2.1.17" evidence="2"/>
<dbReference type="GO" id="GO:0042742">
    <property type="term" value="P:defense response to bacterium"/>
    <property type="evidence" value="ECO:0007669"/>
    <property type="project" value="UniProtKB-KW"/>
</dbReference>